<dbReference type="EMBL" id="QLNQ01000029">
    <property type="protein sequence ID" value="RCK55596.1"/>
    <property type="molecule type" value="Genomic_DNA"/>
</dbReference>
<organism evidence="1 2">
    <name type="scientific">Candida viswanathii</name>
    <dbReference type="NCBI Taxonomy" id="5486"/>
    <lineage>
        <taxon>Eukaryota</taxon>
        <taxon>Fungi</taxon>
        <taxon>Dikarya</taxon>
        <taxon>Ascomycota</taxon>
        <taxon>Saccharomycotina</taxon>
        <taxon>Pichiomycetes</taxon>
        <taxon>Debaryomycetaceae</taxon>
        <taxon>Candida/Lodderomyces clade</taxon>
        <taxon>Candida</taxon>
    </lineage>
</organism>
<dbReference type="SUPFAM" id="SSF74924">
    <property type="entry name" value="Cap-Gly domain"/>
    <property type="match status" value="1"/>
</dbReference>
<dbReference type="InterPro" id="IPR032675">
    <property type="entry name" value="LRR_dom_sf"/>
</dbReference>
<comment type="caution">
    <text evidence="1">The sequence shown here is derived from an EMBL/GenBank/DDBJ whole genome shotgun (WGS) entry which is preliminary data.</text>
</comment>
<dbReference type="OrthoDB" id="5273213at2759"/>
<reference evidence="1 2" key="1">
    <citation type="submission" date="2018-06" db="EMBL/GenBank/DDBJ databases">
        <title>Whole genome sequencing of Candida tropicalis (genome annotated by CSBL at Korea University).</title>
        <authorList>
            <person name="Ahn J."/>
        </authorList>
    </citation>
    <scope>NUCLEOTIDE SEQUENCE [LARGE SCALE GENOMIC DNA]</scope>
    <source>
        <strain evidence="1 2">ATCC 20962</strain>
    </source>
</reference>
<dbReference type="InterPro" id="IPR036859">
    <property type="entry name" value="CAP-Gly_dom_sf"/>
</dbReference>
<proteinExistence type="predicted"/>
<dbReference type="STRING" id="5486.A0A367XPP2"/>
<accession>A0A367XPP2</accession>
<keyword evidence="2" id="KW-1185">Reference proteome</keyword>
<evidence type="ECO:0000313" key="2">
    <source>
        <dbReference type="Proteomes" id="UP000253472"/>
    </source>
</evidence>
<sequence>MKTPYSINDRISTVDNHLGTIRYIGTLPPWGPNTIAYGGSILYSHISSSGTFIKSSNTTLNHQHKSFIDVIREKYLDLEYLGWDKLNKFQSDLNNLKQGRIFESLVNITNLELSCNLLTDLNEVSKIIDRLPNLTQLNVNGNRFSEFSGDQTTHGNIKLLKVSGTLIPITMLTKLVKKFPNLEELYISGNCYADSDIQEFEVPHNVRVLDELRINHNPVFDDLSIDDMTVQLIGRFNCSKGSLWKLNGTYLTEDEIANGELYFISKVDQGVYHIDNEPRWSTLLDKYGKKDQPTHAPVDDYKEWIELVISIPSSPSISKKFLRNTSILQFKGIISSELNNLSFSSFPHTSTPTRARYLQRSMN</sequence>
<name>A0A367XPP2_9ASCO</name>
<evidence type="ECO:0000313" key="1">
    <source>
        <dbReference type="EMBL" id="RCK55596.1"/>
    </source>
</evidence>
<dbReference type="SUPFAM" id="SSF52075">
    <property type="entry name" value="Outer arm dynein light chain 1"/>
    <property type="match status" value="1"/>
</dbReference>
<dbReference type="AlphaFoldDB" id="A0A367XPP2"/>
<dbReference type="Gene3D" id="3.80.10.10">
    <property type="entry name" value="Ribonuclease Inhibitor"/>
    <property type="match status" value="2"/>
</dbReference>
<protein>
    <submittedName>
        <fullName evidence="1">Protein PAC2</fullName>
    </submittedName>
</protein>
<gene>
    <name evidence="1" type="primary">PAC2</name>
    <name evidence="1" type="ORF">Cantr_05689</name>
</gene>
<dbReference type="Proteomes" id="UP000253472">
    <property type="component" value="Unassembled WGS sequence"/>
</dbReference>